<keyword evidence="3" id="KW-1185">Reference proteome</keyword>
<dbReference type="AlphaFoldDB" id="A0A3D8SAC0"/>
<evidence type="ECO:0000256" key="1">
    <source>
        <dbReference type="SAM" id="MobiDB-lite"/>
    </source>
</evidence>
<accession>A0A3D8SAC0</accession>
<feature type="region of interest" description="Disordered" evidence="1">
    <location>
        <begin position="41"/>
        <end position="76"/>
    </location>
</feature>
<comment type="caution">
    <text evidence="2">The sequence shown here is derived from an EMBL/GenBank/DDBJ whole genome shotgun (WGS) entry which is preliminary data.</text>
</comment>
<feature type="region of interest" description="Disordered" evidence="1">
    <location>
        <begin position="164"/>
        <end position="225"/>
    </location>
</feature>
<protein>
    <submittedName>
        <fullName evidence="2">Uncharacterized protein</fullName>
    </submittedName>
</protein>
<evidence type="ECO:0000313" key="2">
    <source>
        <dbReference type="EMBL" id="RDW83319.1"/>
    </source>
</evidence>
<sequence length="404" mass="44614">MTCIFLRDRASAVLRFNNSARRYVSPAGNALQRDGAASLPAGIEQAASEADSSAPSQDGQASQVKPYKRRPLPLSPLMDPDLIAARQKWTLPKAPPSKTPTAFQKQLAKNPYAQALATPVRRCLLTNVVLPKYFLQEFNIMAHPDTKQPLYVPQNLTSKFTRAAHQTHEMTDPKGVENPEAELESTKNAGEAPIDNSLNPNTEATQNCTSSDAQLPERSSKIGPSVHLLGTQGLLKSMTKKGGFLYKPSRFGGPRSARSKPYATLMGSTIWRPDMDVLVLELLRRRLVESLRYCARLQKGYLVPCTDWEVAKGKGQVGAFLWLEGEESNSDSNPSEFATLDIERGKAHKTPVHNLPALLGGELIKELKEELPSVFENKILALKHKRNTVDLQLRLWKLQGFLAG</sequence>
<organism evidence="2 3">
    <name type="scientific">Coleophoma crateriformis</name>
    <dbReference type="NCBI Taxonomy" id="565419"/>
    <lineage>
        <taxon>Eukaryota</taxon>
        <taxon>Fungi</taxon>
        <taxon>Dikarya</taxon>
        <taxon>Ascomycota</taxon>
        <taxon>Pezizomycotina</taxon>
        <taxon>Leotiomycetes</taxon>
        <taxon>Helotiales</taxon>
        <taxon>Dermateaceae</taxon>
        <taxon>Coleophoma</taxon>
    </lineage>
</organism>
<name>A0A3D8SAC0_9HELO</name>
<evidence type="ECO:0000313" key="3">
    <source>
        <dbReference type="Proteomes" id="UP000256328"/>
    </source>
</evidence>
<feature type="compositionally biased region" description="Polar residues" evidence="1">
    <location>
        <begin position="50"/>
        <end position="63"/>
    </location>
</feature>
<dbReference type="Proteomes" id="UP000256328">
    <property type="component" value="Unassembled WGS sequence"/>
</dbReference>
<feature type="compositionally biased region" description="Basic and acidic residues" evidence="1">
    <location>
        <begin position="166"/>
        <end position="177"/>
    </location>
</feature>
<reference evidence="2 3" key="1">
    <citation type="journal article" date="2018" name="IMA Fungus">
        <title>IMA Genome-F 9: Draft genome sequence of Annulohypoxylon stygium, Aspergillus mulundensis, Berkeleyomyces basicola (syn. Thielaviopsis basicola), Ceratocystis smalleyi, two Cercospora beticola strains, Coleophoma cylindrospora, Fusarium fracticaudum, Phialophora cf. hyalina, and Morchella septimelata.</title>
        <authorList>
            <person name="Wingfield B.D."/>
            <person name="Bills G.F."/>
            <person name="Dong Y."/>
            <person name="Huang W."/>
            <person name="Nel W.J."/>
            <person name="Swalarsk-Parry B.S."/>
            <person name="Vaghefi N."/>
            <person name="Wilken P.M."/>
            <person name="An Z."/>
            <person name="de Beer Z.W."/>
            <person name="De Vos L."/>
            <person name="Chen L."/>
            <person name="Duong T.A."/>
            <person name="Gao Y."/>
            <person name="Hammerbacher A."/>
            <person name="Kikkert J.R."/>
            <person name="Li Y."/>
            <person name="Li H."/>
            <person name="Li K."/>
            <person name="Li Q."/>
            <person name="Liu X."/>
            <person name="Ma X."/>
            <person name="Naidoo K."/>
            <person name="Pethybridge S.J."/>
            <person name="Sun J."/>
            <person name="Steenkamp E.T."/>
            <person name="van der Nest M.A."/>
            <person name="van Wyk S."/>
            <person name="Wingfield M.J."/>
            <person name="Xiong C."/>
            <person name="Yue Q."/>
            <person name="Zhang X."/>
        </authorList>
    </citation>
    <scope>NUCLEOTIDE SEQUENCE [LARGE SCALE GENOMIC DNA]</scope>
    <source>
        <strain evidence="2 3">BP5796</strain>
    </source>
</reference>
<feature type="compositionally biased region" description="Polar residues" evidence="1">
    <location>
        <begin position="196"/>
        <end position="213"/>
    </location>
</feature>
<proteinExistence type="predicted"/>
<gene>
    <name evidence="2" type="ORF">BP5796_04810</name>
</gene>
<dbReference type="EMBL" id="PDLN01000006">
    <property type="protein sequence ID" value="RDW83319.1"/>
    <property type="molecule type" value="Genomic_DNA"/>
</dbReference>
<dbReference type="OrthoDB" id="3363286at2759"/>